<reference evidence="1 2" key="1">
    <citation type="submission" date="2024-11" db="EMBL/GenBank/DDBJ databases">
        <title>Chromosome-level genome assembly of the freshwater bivalve Anodonta woodiana.</title>
        <authorList>
            <person name="Chen X."/>
        </authorList>
    </citation>
    <scope>NUCLEOTIDE SEQUENCE [LARGE SCALE GENOMIC DNA]</scope>
    <source>
        <strain evidence="1">MN2024</strain>
        <tissue evidence="1">Gills</tissue>
    </source>
</reference>
<gene>
    <name evidence="1" type="ORF">ACJMK2_042377</name>
</gene>
<protein>
    <submittedName>
        <fullName evidence="1">Uncharacterized protein</fullName>
    </submittedName>
</protein>
<dbReference type="EMBL" id="JBJQND010000008">
    <property type="protein sequence ID" value="KAL3869728.1"/>
    <property type="molecule type" value="Genomic_DNA"/>
</dbReference>
<evidence type="ECO:0000313" key="1">
    <source>
        <dbReference type="EMBL" id="KAL3869728.1"/>
    </source>
</evidence>
<sequence>MIMSKGSFFPAPVKRILSKWAFTLPVQGGLCPTPIKGFFPRGLLSYHSQADSVQRAFFPTPSQGYSVQGGFCPTPLKVILPKGAFALPFSKGFCPRGLLSYHSQADSVQRGFFSIPISR</sequence>
<accession>A0ABD3WAF4</accession>
<proteinExistence type="predicted"/>
<dbReference type="Proteomes" id="UP001634394">
    <property type="component" value="Unassembled WGS sequence"/>
</dbReference>
<evidence type="ECO:0000313" key="2">
    <source>
        <dbReference type="Proteomes" id="UP001634394"/>
    </source>
</evidence>
<feature type="non-terminal residue" evidence="1">
    <location>
        <position position="119"/>
    </location>
</feature>
<keyword evidence="2" id="KW-1185">Reference proteome</keyword>
<comment type="caution">
    <text evidence="1">The sequence shown here is derived from an EMBL/GenBank/DDBJ whole genome shotgun (WGS) entry which is preliminary data.</text>
</comment>
<dbReference type="AlphaFoldDB" id="A0ABD3WAF4"/>
<name>A0ABD3WAF4_SINWO</name>
<organism evidence="1 2">
    <name type="scientific">Sinanodonta woodiana</name>
    <name type="common">Chinese pond mussel</name>
    <name type="synonym">Anodonta woodiana</name>
    <dbReference type="NCBI Taxonomy" id="1069815"/>
    <lineage>
        <taxon>Eukaryota</taxon>
        <taxon>Metazoa</taxon>
        <taxon>Spiralia</taxon>
        <taxon>Lophotrochozoa</taxon>
        <taxon>Mollusca</taxon>
        <taxon>Bivalvia</taxon>
        <taxon>Autobranchia</taxon>
        <taxon>Heteroconchia</taxon>
        <taxon>Palaeoheterodonta</taxon>
        <taxon>Unionida</taxon>
        <taxon>Unionoidea</taxon>
        <taxon>Unionidae</taxon>
        <taxon>Unioninae</taxon>
        <taxon>Sinanodonta</taxon>
    </lineage>
</organism>